<evidence type="ECO:0000256" key="4">
    <source>
        <dbReference type="RuleBase" id="RU361169"/>
    </source>
</evidence>
<dbReference type="InterPro" id="IPR011050">
    <property type="entry name" value="Pectin_lyase_fold/virulence"/>
</dbReference>
<evidence type="ECO:0000256" key="3">
    <source>
        <dbReference type="ARBA" id="ARBA00023295"/>
    </source>
</evidence>
<reference evidence="6" key="1">
    <citation type="journal article" date="1997" name="Appl. Environ. Microbiol.">
        <title>Characterization of the Agrobacterium vitis pehA gene and comparison of the encoded polygalacturonase with the homologous enzymes from Erwinia carotovora and Ralstonia solanacearum.</title>
        <authorList>
            <person name="Herlache T.C."/>
            <person name="Hotchkiss A.T. Jr"/>
            <person name="Burr T.J."/>
            <person name="Collmer A."/>
        </authorList>
    </citation>
    <scope>NUCLEOTIDE SEQUENCE</scope>
    <source>
        <strain evidence="6">CG49</strain>
    </source>
</reference>
<accession>P77818</accession>
<dbReference type="Pfam" id="PF00295">
    <property type="entry name" value="Glyco_hydro_28"/>
    <property type="match status" value="1"/>
</dbReference>
<name>P77818_AGRVI</name>
<dbReference type="CAZy" id="GH28">
    <property type="family name" value="Glycoside Hydrolase Family 28"/>
</dbReference>
<dbReference type="AlphaFoldDB" id="P77818"/>
<dbReference type="InterPro" id="IPR012334">
    <property type="entry name" value="Pectin_lyas_fold"/>
</dbReference>
<evidence type="ECO:0000256" key="5">
    <source>
        <dbReference type="SAM" id="SignalP"/>
    </source>
</evidence>
<dbReference type="InterPro" id="IPR051801">
    <property type="entry name" value="GH28_Enzymes"/>
</dbReference>
<proteinExistence type="inferred from homology"/>
<gene>
    <name evidence="6" type="primary">pehA</name>
</gene>
<dbReference type="GO" id="GO:0005975">
    <property type="term" value="P:carbohydrate metabolic process"/>
    <property type="evidence" value="ECO:0007669"/>
    <property type="project" value="InterPro"/>
</dbReference>
<dbReference type="InterPro" id="IPR000743">
    <property type="entry name" value="Glyco_hydro_28"/>
</dbReference>
<dbReference type="PANTHER" id="PTHR31339">
    <property type="entry name" value="PECTIN LYASE-RELATED"/>
    <property type="match status" value="1"/>
</dbReference>
<keyword evidence="5" id="KW-0732">Signal</keyword>
<keyword evidence="2 4" id="KW-0378">Hydrolase</keyword>
<evidence type="ECO:0000256" key="1">
    <source>
        <dbReference type="ARBA" id="ARBA00008834"/>
    </source>
</evidence>
<evidence type="ECO:0000313" key="6">
    <source>
        <dbReference type="EMBL" id="AAB51699.1"/>
    </source>
</evidence>
<organism evidence="6">
    <name type="scientific">Agrobacterium vitis</name>
    <name type="common">Rhizobium vitis</name>
    <dbReference type="NCBI Taxonomy" id="373"/>
    <lineage>
        <taxon>Bacteria</taxon>
        <taxon>Pseudomonadati</taxon>
        <taxon>Pseudomonadota</taxon>
        <taxon>Alphaproteobacteria</taxon>
        <taxon>Hyphomicrobiales</taxon>
        <taxon>Rhizobiaceae</taxon>
        <taxon>Rhizobium/Agrobacterium group</taxon>
        <taxon>Agrobacterium</taxon>
    </lineage>
</organism>
<evidence type="ECO:0000256" key="2">
    <source>
        <dbReference type="ARBA" id="ARBA00022801"/>
    </source>
</evidence>
<comment type="similarity">
    <text evidence="1 4">Belongs to the glycosyl hydrolase 28 family.</text>
</comment>
<feature type="chain" id="PRO_5004161671" evidence="5">
    <location>
        <begin position="35"/>
        <end position="549"/>
    </location>
</feature>
<protein>
    <submittedName>
        <fullName evidence="6">Endo-polygalacturonase</fullName>
        <ecNumber evidence="6">3.2.1.15</ecNumber>
    </submittedName>
</protein>
<feature type="signal peptide" evidence="5">
    <location>
        <begin position="1"/>
        <end position="34"/>
    </location>
</feature>
<dbReference type="PANTHER" id="PTHR31339:SF9">
    <property type="entry name" value="PLASMIN AND FIBRONECTIN-BINDING PROTEIN A"/>
    <property type="match status" value="1"/>
</dbReference>
<dbReference type="PROSITE" id="PS00502">
    <property type="entry name" value="POLYGALACTURONASE"/>
    <property type="match status" value="1"/>
</dbReference>
<sequence>MPGPVFARLFQRSALGRMLGAVALCALTPVAAWAAEPAVATQWGAVTVPEAPSSLCATLTAGLTAKDGSLDPADADGKSPHPDQMRLQAAIDGCAGGAVKLVPGAEGQDAFLSGPLSLKSGVVLWIDKGVTLFASRDPKDYDSGAGDCGTANSSSTKTCKPLIMAKDTKGSGIVGEGKIDGRGGSLLLSGDNAGKRSWWDVAWQSKQGLIQHVFRLVEIDGGEDFTLHRITLLNSPNFHVVSNGVTGLTAWGIKILSPSAVYTRPDYACPPETTPDKLTPATCFTPDTVKNTDGFDPGQSSKVVLAYSAISTGDDHVAIKAGGDKPSTRMTFAHNRFYYGHGMSVGSETDAGVDGIHVYDLVMDGHDSPNGNGLRIKSDTSRGGKVTNVLYEDVCMRNVAFPLVFDTRYSDKTGDRIPDFSGITVRNLRYTGSTTGSGGHVVLRGIRDDAHYQPLGLFLDTIQFDGAQPLLVGSADPAEKDPPLNAHVTLGPGPVSFSDLLKADPARRVKTVNLVDTSEEDPVPPLDCSSAFVPFSSFWRARRFERIVS</sequence>
<dbReference type="GO" id="GO:0004650">
    <property type="term" value="F:polygalacturonase activity"/>
    <property type="evidence" value="ECO:0007669"/>
    <property type="project" value="UniProtKB-EC"/>
</dbReference>
<keyword evidence="3 4" id="KW-0326">Glycosidase</keyword>
<dbReference type="SUPFAM" id="SSF51126">
    <property type="entry name" value="Pectin lyase-like"/>
    <property type="match status" value="1"/>
</dbReference>
<dbReference type="Gene3D" id="2.160.20.10">
    <property type="entry name" value="Single-stranded right-handed beta-helix, Pectin lyase-like"/>
    <property type="match status" value="1"/>
</dbReference>
<dbReference type="EMBL" id="U73161">
    <property type="protein sequence ID" value="AAB51699.1"/>
    <property type="molecule type" value="Genomic_DNA"/>
</dbReference>
<dbReference type="EC" id="3.2.1.15" evidence="6"/>